<dbReference type="InterPro" id="IPR007245">
    <property type="entry name" value="PIG-T"/>
</dbReference>
<evidence type="ECO:0000256" key="1">
    <source>
        <dbReference type="SAM" id="Phobius"/>
    </source>
</evidence>
<keyword evidence="1" id="KW-0812">Transmembrane</keyword>
<dbReference type="PANTHER" id="PTHR12959:SF11">
    <property type="entry name" value="GPI TRANSAMIDASE COMPONENT PIG-T"/>
    <property type="match status" value="1"/>
</dbReference>
<keyword evidence="1" id="KW-1133">Transmembrane helix</keyword>
<protein>
    <submittedName>
        <fullName evidence="2">Uncharacterized protein</fullName>
    </submittedName>
</protein>
<name>A0A9Q1J6U1_SYNKA</name>
<evidence type="ECO:0000313" key="3">
    <source>
        <dbReference type="Proteomes" id="UP001152622"/>
    </source>
</evidence>
<reference evidence="2" key="1">
    <citation type="journal article" date="2023" name="Science">
        <title>Genome structures resolve the early diversification of teleost fishes.</title>
        <authorList>
            <person name="Parey E."/>
            <person name="Louis A."/>
            <person name="Montfort J."/>
            <person name="Bouchez O."/>
            <person name="Roques C."/>
            <person name="Iampietro C."/>
            <person name="Lluch J."/>
            <person name="Castinel A."/>
            <person name="Donnadieu C."/>
            <person name="Desvignes T."/>
            <person name="Floi Bucao C."/>
            <person name="Jouanno E."/>
            <person name="Wen M."/>
            <person name="Mejri S."/>
            <person name="Dirks R."/>
            <person name="Jansen H."/>
            <person name="Henkel C."/>
            <person name="Chen W.J."/>
            <person name="Zahm M."/>
            <person name="Cabau C."/>
            <person name="Klopp C."/>
            <person name="Thompson A.W."/>
            <person name="Robinson-Rechavi M."/>
            <person name="Braasch I."/>
            <person name="Lecointre G."/>
            <person name="Bobe J."/>
            <person name="Postlethwait J.H."/>
            <person name="Berthelot C."/>
            <person name="Roest Crollius H."/>
            <person name="Guiguen Y."/>
        </authorList>
    </citation>
    <scope>NUCLEOTIDE SEQUENCE</scope>
    <source>
        <strain evidence="2">WJC10195</strain>
    </source>
</reference>
<organism evidence="2 3">
    <name type="scientific">Synaphobranchus kaupii</name>
    <name type="common">Kaup's arrowtooth eel</name>
    <dbReference type="NCBI Taxonomy" id="118154"/>
    <lineage>
        <taxon>Eukaryota</taxon>
        <taxon>Metazoa</taxon>
        <taxon>Chordata</taxon>
        <taxon>Craniata</taxon>
        <taxon>Vertebrata</taxon>
        <taxon>Euteleostomi</taxon>
        <taxon>Actinopterygii</taxon>
        <taxon>Neopterygii</taxon>
        <taxon>Teleostei</taxon>
        <taxon>Anguilliformes</taxon>
        <taxon>Synaphobranchidae</taxon>
        <taxon>Synaphobranchus</taxon>
    </lineage>
</organism>
<dbReference type="AlphaFoldDB" id="A0A9Q1J6U1"/>
<dbReference type="Pfam" id="PF04113">
    <property type="entry name" value="Gpi16"/>
    <property type="match status" value="1"/>
</dbReference>
<dbReference type="Proteomes" id="UP001152622">
    <property type="component" value="Chromosome 3"/>
</dbReference>
<dbReference type="PANTHER" id="PTHR12959">
    <property type="entry name" value="GPI TRANSAMIDASE COMPONENT PIG-T-RELATED"/>
    <property type="match status" value="1"/>
</dbReference>
<evidence type="ECO:0000313" key="2">
    <source>
        <dbReference type="EMBL" id="KAJ8369466.1"/>
    </source>
</evidence>
<proteinExistence type="predicted"/>
<dbReference type="GO" id="GO:0042765">
    <property type="term" value="C:GPI-anchor transamidase complex"/>
    <property type="evidence" value="ECO:0007669"/>
    <property type="project" value="InterPro"/>
</dbReference>
<dbReference type="GO" id="GO:0016255">
    <property type="term" value="P:attachment of GPI anchor to protein"/>
    <property type="evidence" value="ECO:0007669"/>
    <property type="project" value="InterPro"/>
</dbReference>
<feature type="transmembrane region" description="Helical" evidence="1">
    <location>
        <begin position="46"/>
        <end position="67"/>
    </location>
</feature>
<dbReference type="EMBL" id="JAINUF010000003">
    <property type="protein sequence ID" value="KAJ8369466.1"/>
    <property type="molecule type" value="Genomic_DNA"/>
</dbReference>
<gene>
    <name evidence="2" type="ORF">SKAU_G00094940</name>
</gene>
<accession>A0A9Q1J6U1</accession>
<keyword evidence="3" id="KW-1185">Reference proteome</keyword>
<dbReference type="OrthoDB" id="331263at2759"/>
<keyword evidence="1" id="KW-0472">Membrane</keyword>
<comment type="caution">
    <text evidence="2">The sequence shown here is derived from an EMBL/GenBank/DDBJ whole genome shotgun (WGS) entry which is preliminary data.</text>
</comment>
<sequence length="97" mass="11031">MDTNSTHERPLFSSFFPCKEESTYFVRIYTEPLLVNLPTPDFSMPYNVICLTCTVVAVGYGSLYNLLTRTFQVEEPSPGLAKRLANIIRRIRGVPLL</sequence>